<evidence type="ECO:0000313" key="1">
    <source>
        <dbReference type="EMBL" id="MBX53518.1"/>
    </source>
</evidence>
<protein>
    <submittedName>
        <fullName evidence="1">Uncharacterized protein</fullName>
    </submittedName>
</protein>
<name>A0A2P2PFK2_RHIMU</name>
<sequence length="36" mass="4408">MGSLFYWLFMVGFYNLKENNRFQLDRLAMKPGFYLP</sequence>
<proteinExistence type="predicted"/>
<dbReference type="AlphaFoldDB" id="A0A2P2PFK2"/>
<organism evidence="1">
    <name type="scientific">Rhizophora mucronata</name>
    <name type="common">Asiatic mangrove</name>
    <dbReference type="NCBI Taxonomy" id="61149"/>
    <lineage>
        <taxon>Eukaryota</taxon>
        <taxon>Viridiplantae</taxon>
        <taxon>Streptophyta</taxon>
        <taxon>Embryophyta</taxon>
        <taxon>Tracheophyta</taxon>
        <taxon>Spermatophyta</taxon>
        <taxon>Magnoliopsida</taxon>
        <taxon>eudicotyledons</taxon>
        <taxon>Gunneridae</taxon>
        <taxon>Pentapetalae</taxon>
        <taxon>rosids</taxon>
        <taxon>fabids</taxon>
        <taxon>Malpighiales</taxon>
        <taxon>Rhizophoraceae</taxon>
        <taxon>Rhizophora</taxon>
    </lineage>
</organism>
<dbReference type="EMBL" id="GGEC01073034">
    <property type="protein sequence ID" value="MBX53518.1"/>
    <property type="molecule type" value="Transcribed_RNA"/>
</dbReference>
<reference evidence="1" key="1">
    <citation type="submission" date="2018-02" db="EMBL/GenBank/DDBJ databases">
        <title>Rhizophora mucronata_Transcriptome.</title>
        <authorList>
            <person name="Meera S.P."/>
            <person name="Sreeshan A."/>
            <person name="Augustine A."/>
        </authorList>
    </citation>
    <scope>NUCLEOTIDE SEQUENCE</scope>
    <source>
        <tissue evidence="1">Leaf</tissue>
    </source>
</reference>
<accession>A0A2P2PFK2</accession>